<accession>A0AA35YM59</accession>
<reference evidence="2" key="1">
    <citation type="submission" date="2023-04" db="EMBL/GenBank/DDBJ databases">
        <authorList>
            <person name="Vijverberg K."/>
            <person name="Xiong W."/>
            <person name="Schranz E."/>
        </authorList>
    </citation>
    <scope>NUCLEOTIDE SEQUENCE</scope>
</reference>
<gene>
    <name evidence="2" type="ORF">LSALG_LOCUS16528</name>
</gene>
<evidence type="ECO:0000256" key="1">
    <source>
        <dbReference type="SAM" id="MobiDB-lite"/>
    </source>
</evidence>
<organism evidence="2 3">
    <name type="scientific">Lactuca saligna</name>
    <name type="common">Willowleaf lettuce</name>
    <dbReference type="NCBI Taxonomy" id="75948"/>
    <lineage>
        <taxon>Eukaryota</taxon>
        <taxon>Viridiplantae</taxon>
        <taxon>Streptophyta</taxon>
        <taxon>Embryophyta</taxon>
        <taxon>Tracheophyta</taxon>
        <taxon>Spermatophyta</taxon>
        <taxon>Magnoliopsida</taxon>
        <taxon>eudicotyledons</taxon>
        <taxon>Gunneridae</taxon>
        <taxon>Pentapetalae</taxon>
        <taxon>asterids</taxon>
        <taxon>campanulids</taxon>
        <taxon>Asterales</taxon>
        <taxon>Asteraceae</taxon>
        <taxon>Cichorioideae</taxon>
        <taxon>Cichorieae</taxon>
        <taxon>Lactucinae</taxon>
        <taxon>Lactuca</taxon>
    </lineage>
</organism>
<evidence type="ECO:0000313" key="2">
    <source>
        <dbReference type="EMBL" id="CAI9276555.1"/>
    </source>
</evidence>
<proteinExistence type="predicted"/>
<feature type="region of interest" description="Disordered" evidence="1">
    <location>
        <begin position="72"/>
        <end position="150"/>
    </location>
</feature>
<name>A0AA35YM59_LACSI</name>
<dbReference type="Proteomes" id="UP001177003">
    <property type="component" value="Chromosome 3"/>
</dbReference>
<protein>
    <submittedName>
        <fullName evidence="2">Uncharacterized protein</fullName>
    </submittedName>
</protein>
<sequence>MKIQKKLPIKEAEPTKSEVLVADTPSTQKEIIHLKTSVFHKIMKSKHKSRSPLTNVVRKPQVTHQGLLFHEIPKPASPSSKKQRAIDMAKQISKKKKKSKMIISSESTADEDETIPETPKSDIYKKSSTPAPEDVIPPNDSVAKSVSEEARTSDILVNVSNTDANVIMGEDASHKADQEGFGGMFENLEFDEEETDFPDHMLITMK</sequence>
<dbReference type="EMBL" id="OX465079">
    <property type="protein sequence ID" value="CAI9276555.1"/>
    <property type="molecule type" value="Genomic_DNA"/>
</dbReference>
<keyword evidence="3" id="KW-1185">Reference proteome</keyword>
<dbReference type="AlphaFoldDB" id="A0AA35YM59"/>
<evidence type="ECO:0000313" key="3">
    <source>
        <dbReference type="Proteomes" id="UP001177003"/>
    </source>
</evidence>